<keyword evidence="2" id="KW-1185">Reference proteome</keyword>
<dbReference type="Proteomes" id="UP000004994">
    <property type="component" value="Chromosome 9"/>
</dbReference>
<dbReference type="InterPro" id="IPR021135">
    <property type="entry name" value="PEP_COase"/>
</dbReference>
<dbReference type="PaxDb" id="4081-Solyc09g015490.2.1"/>
<evidence type="ECO:0000313" key="1">
    <source>
        <dbReference type="EnsemblPlants" id="Solyc09g015490.3.1"/>
    </source>
</evidence>
<dbReference type="InterPro" id="IPR015813">
    <property type="entry name" value="Pyrv/PenolPyrv_kinase-like_dom"/>
</dbReference>
<dbReference type="SMR" id="A0A3Q7HZT3"/>
<dbReference type="InParanoid" id="A0A3Q7HZT3"/>
<name>A0A3Q7HZT3_SOLLC</name>
<dbReference type="SUPFAM" id="SSF51621">
    <property type="entry name" value="Phosphoenolpyruvate/pyruvate domain"/>
    <property type="match status" value="1"/>
</dbReference>
<proteinExistence type="predicted"/>
<dbReference type="AlphaFoldDB" id="A0A3Q7HZT3"/>
<dbReference type="PANTHER" id="PTHR30523:SF6">
    <property type="entry name" value="PHOSPHOENOLPYRUVATE CARBOXYLASE"/>
    <property type="match status" value="1"/>
</dbReference>
<sequence>MDVLYKGSLRSTEQGEVVQATFRLPQIAVRQLEIYTTAVLLATLRPPQPPREQKCRNLMMTYQI</sequence>
<dbReference type="GO" id="GO:0015977">
    <property type="term" value="P:carbon fixation"/>
    <property type="evidence" value="ECO:0007669"/>
    <property type="project" value="InterPro"/>
</dbReference>
<reference evidence="1" key="2">
    <citation type="submission" date="2019-01" db="UniProtKB">
        <authorList>
            <consortium name="EnsemblPlants"/>
        </authorList>
    </citation>
    <scope>IDENTIFICATION</scope>
    <source>
        <strain evidence="1">cv. Heinz 1706</strain>
    </source>
</reference>
<organism evidence="1">
    <name type="scientific">Solanum lycopersicum</name>
    <name type="common">Tomato</name>
    <name type="synonym">Lycopersicon esculentum</name>
    <dbReference type="NCBI Taxonomy" id="4081"/>
    <lineage>
        <taxon>Eukaryota</taxon>
        <taxon>Viridiplantae</taxon>
        <taxon>Streptophyta</taxon>
        <taxon>Embryophyta</taxon>
        <taxon>Tracheophyta</taxon>
        <taxon>Spermatophyta</taxon>
        <taxon>Magnoliopsida</taxon>
        <taxon>eudicotyledons</taxon>
        <taxon>Gunneridae</taxon>
        <taxon>Pentapetalae</taxon>
        <taxon>asterids</taxon>
        <taxon>lamiids</taxon>
        <taxon>Solanales</taxon>
        <taxon>Solanaceae</taxon>
        <taxon>Solanoideae</taxon>
        <taxon>Solaneae</taxon>
        <taxon>Solanum</taxon>
        <taxon>Solanum subgen. Lycopersicon</taxon>
    </lineage>
</organism>
<dbReference type="GO" id="GO:0008964">
    <property type="term" value="F:phosphoenolpyruvate carboxylase activity"/>
    <property type="evidence" value="ECO:0007669"/>
    <property type="project" value="InterPro"/>
</dbReference>
<evidence type="ECO:0000313" key="2">
    <source>
        <dbReference type="Proteomes" id="UP000004994"/>
    </source>
</evidence>
<accession>A0A3Q7HZT3</accession>
<dbReference type="Pfam" id="PF00311">
    <property type="entry name" value="PEPcase"/>
    <property type="match status" value="1"/>
</dbReference>
<dbReference type="STRING" id="4081.A0A3Q7HZT3"/>
<dbReference type="GO" id="GO:0006099">
    <property type="term" value="P:tricarboxylic acid cycle"/>
    <property type="evidence" value="ECO:0007669"/>
    <property type="project" value="InterPro"/>
</dbReference>
<protein>
    <submittedName>
        <fullName evidence="1">Uncharacterized protein</fullName>
    </submittedName>
</protein>
<dbReference type="Gramene" id="Solyc09g015490.3.1">
    <property type="protein sequence ID" value="Solyc09g015490.3.1"/>
    <property type="gene ID" value="Solyc09g015490.3"/>
</dbReference>
<dbReference type="PANTHER" id="PTHR30523">
    <property type="entry name" value="PHOSPHOENOLPYRUVATE CARBOXYLASE"/>
    <property type="match status" value="1"/>
</dbReference>
<dbReference type="EnsemblPlants" id="Solyc09g015490.3.1">
    <property type="protein sequence ID" value="Solyc09g015490.3.1"/>
    <property type="gene ID" value="Solyc09g015490.3"/>
</dbReference>
<reference evidence="1" key="1">
    <citation type="journal article" date="2012" name="Nature">
        <title>The tomato genome sequence provides insights into fleshy fruit evolution.</title>
        <authorList>
            <consortium name="Tomato Genome Consortium"/>
        </authorList>
    </citation>
    <scope>NUCLEOTIDE SEQUENCE [LARGE SCALE GENOMIC DNA]</scope>
    <source>
        <strain evidence="1">cv. Heinz 1706</strain>
    </source>
</reference>